<sequence length="165" mass="18073">MLLAGAVGCKKIQQLLTFTVKHSQTIQIPAIPASTQGTLVTLPPVTVDNSKTYGDNNTRADLVKDVSLHKLSLSISSPSGQNFDFLQRIELYIGSDQSEQVRLAYLDEVPRGVSSIELLSTNTKLDQYLKGASYTITTKVQTRQPVSQALTVRADMQFKVTADPF</sequence>
<dbReference type="EMBL" id="BAABGZ010000008">
    <property type="protein sequence ID" value="GAA4347969.1"/>
    <property type="molecule type" value="Genomic_DNA"/>
</dbReference>
<protein>
    <recommendedName>
        <fullName evidence="3">Lipoprotein</fullName>
    </recommendedName>
</protein>
<name>A0ABP8HZ91_9BACT</name>
<gene>
    <name evidence="1" type="ORF">GCM10023185_03440</name>
</gene>
<accession>A0ABP8HZ91</accession>
<evidence type="ECO:0000313" key="2">
    <source>
        <dbReference type="Proteomes" id="UP001501153"/>
    </source>
</evidence>
<comment type="caution">
    <text evidence="1">The sequence shown here is derived from an EMBL/GenBank/DDBJ whole genome shotgun (WGS) entry which is preliminary data.</text>
</comment>
<organism evidence="1 2">
    <name type="scientific">Hymenobacter saemangeumensis</name>
    <dbReference type="NCBI Taxonomy" id="1084522"/>
    <lineage>
        <taxon>Bacteria</taxon>
        <taxon>Pseudomonadati</taxon>
        <taxon>Bacteroidota</taxon>
        <taxon>Cytophagia</taxon>
        <taxon>Cytophagales</taxon>
        <taxon>Hymenobacteraceae</taxon>
        <taxon>Hymenobacter</taxon>
    </lineage>
</organism>
<keyword evidence="2" id="KW-1185">Reference proteome</keyword>
<dbReference type="Proteomes" id="UP001501153">
    <property type="component" value="Unassembled WGS sequence"/>
</dbReference>
<evidence type="ECO:0008006" key="3">
    <source>
        <dbReference type="Google" id="ProtNLM"/>
    </source>
</evidence>
<evidence type="ECO:0000313" key="1">
    <source>
        <dbReference type="EMBL" id="GAA4347969.1"/>
    </source>
</evidence>
<proteinExistence type="predicted"/>
<reference evidence="2" key="1">
    <citation type="journal article" date="2019" name="Int. J. Syst. Evol. Microbiol.">
        <title>The Global Catalogue of Microorganisms (GCM) 10K type strain sequencing project: providing services to taxonomists for standard genome sequencing and annotation.</title>
        <authorList>
            <consortium name="The Broad Institute Genomics Platform"/>
            <consortium name="The Broad Institute Genome Sequencing Center for Infectious Disease"/>
            <person name="Wu L."/>
            <person name="Ma J."/>
        </authorList>
    </citation>
    <scope>NUCLEOTIDE SEQUENCE [LARGE SCALE GENOMIC DNA]</scope>
    <source>
        <strain evidence="2">JCM 17923</strain>
    </source>
</reference>